<dbReference type="Pfam" id="PF00790">
    <property type="entry name" value="VHS"/>
    <property type="match status" value="1"/>
</dbReference>
<evidence type="ECO:0000313" key="4">
    <source>
        <dbReference type="Proteomes" id="UP001432027"/>
    </source>
</evidence>
<dbReference type="InterPro" id="IPR002014">
    <property type="entry name" value="VHS_dom"/>
</dbReference>
<evidence type="ECO:0000256" key="1">
    <source>
        <dbReference type="SAM" id="Coils"/>
    </source>
</evidence>
<dbReference type="PROSITE" id="PS50179">
    <property type="entry name" value="VHS"/>
    <property type="match status" value="1"/>
</dbReference>
<keyword evidence="1" id="KW-0175">Coiled coil</keyword>
<dbReference type="GO" id="GO:0043328">
    <property type="term" value="P:protein transport to vacuole involved in ubiquitin-dependent protein catabolic process via the multivesicular body sorting pathway"/>
    <property type="evidence" value="ECO:0007669"/>
    <property type="project" value="TreeGrafter"/>
</dbReference>
<dbReference type="PANTHER" id="PTHR45929:SF3">
    <property type="entry name" value="JAK PATHWAY SIGNAL TRANSDUCTION ADAPTOR MOLECULE"/>
    <property type="match status" value="1"/>
</dbReference>
<keyword evidence="4" id="KW-1185">Reference proteome</keyword>
<dbReference type="Gene3D" id="1.25.40.90">
    <property type="match status" value="1"/>
</dbReference>
<accession>A0AAV5T312</accession>
<feature type="domain" description="VHS" evidence="2">
    <location>
        <begin position="18"/>
        <end position="138"/>
    </location>
</feature>
<evidence type="ECO:0000259" key="2">
    <source>
        <dbReference type="PROSITE" id="PS50179"/>
    </source>
</evidence>
<dbReference type="InterPro" id="IPR008942">
    <property type="entry name" value="ENTH_VHS"/>
</dbReference>
<comment type="caution">
    <text evidence="3">The sequence shown here is derived from an EMBL/GenBank/DDBJ whole genome shotgun (WGS) entry which is preliminary data.</text>
</comment>
<dbReference type="AlphaFoldDB" id="A0AAV5T312"/>
<evidence type="ECO:0000313" key="3">
    <source>
        <dbReference type="EMBL" id="GMS89673.1"/>
    </source>
</evidence>
<dbReference type="Proteomes" id="UP001432027">
    <property type="component" value="Unassembled WGS sequence"/>
</dbReference>
<dbReference type="EMBL" id="BTSX01000003">
    <property type="protein sequence ID" value="GMS89673.1"/>
    <property type="molecule type" value="Genomic_DNA"/>
</dbReference>
<feature type="coiled-coil region" evidence="1">
    <location>
        <begin position="196"/>
        <end position="237"/>
    </location>
</feature>
<name>A0AAV5T312_9BILA</name>
<dbReference type="SUPFAM" id="SSF48464">
    <property type="entry name" value="ENTH/VHS domain"/>
    <property type="match status" value="1"/>
</dbReference>
<dbReference type="SMART" id="SM00288">
    <property type="entry name" value="VHS"/>
    <property type="match status" value="1"/>
</dbReference>
<dbReference type="GO" id="GO:0035091">
    <property type="term" value="F:phosphatidylinositol binding"/>
    <property type="evidence" value="ECO:0007669"/>
    <property type="project" value="InterPro"/>
</dbReference>
<protein>
    <recommendedName>
        <fullName evidence="2">VHS domain-containing protein</fullName>
    </recommendedName>
</protein>
<proteinExistence type="predicted"/>
<reference evidence="3" key="1">
    <citation type="submission" date="2023-10" db="EMBL/GenBank/DDBJ databases">
        <title>Genome assembly of Pristionchus species.</title>
        <authorList>
            <person name="Yoshida K."/>
            <person name="Sommer R.J."/>
        </authorList>
    </citation>
    <scope>NUCLEOTIDE SEQUENCE</scope>
    <source>
        <strain evidence="3">RS0144</strain>
    </source>
</reference>
<dbReference type="InterPro" id="IPR050670">
    <property type="entry name" value="STAM"/>
</dbReference>
<sequence>MPWFLDTWLSIDEAVEKATAESQASSSWEYIDCICQHIDKDPKHIKPTIASIHMRLRHYNSDVVSHSLSVIDFLWKNCGPAFRNELTSSAFLNDLEYKCRSTTTSVCKQTRLMVKNWIESKIMNEEGWFRVETLYRALHLEFDLEEYCSFDYFDFEKPTSSCNEFNLIGESTDCSDSCDEFEIESTDQEKETDSMIEEYNFTIEKLKEELNQTKWENEEGRRKFDDLEKKYKRALLQIGRGE</sequence>
<organism evidence="3 4">
    <name type="scientific">Pristionchus entomophagus</name>
    <dbReference type="NCBI Taxonomy" id="358040"/>
    <lineage>
        <taxon>Eukaryota</taxon>
        <taxon>Metazoa</taxon>
        <taxon>Ecdysozoa</taxon>
        <taxon>Nematoda</taxon>
        <taxon>Chromadorea</taxon>
        <taxon>Rhabditida</taxon>
        <taxon>Rhabditina</taxon>
        <taxon>Diplogasteromorpha</taxon>
        <taxon>Diplogasteroidea</taxon>
        <taxon>Neodiplogasteridae</taxon>
        <taxon>Pristionchus</taxon>
    </lineage>
</organism>
<dbReference type="PANTHER" id="PTHR45929">
    <property type="entry name" value="JAK PATHWAY SIGNAL TRANSDUCTION ADAPTOR MOLECULE"/>
    <property type="match status" value="1"/>
</dbReference>
<dbReference type="GO" id="GO:0043130">
    <property type="term" value="F:ubiquitin binding"/>
    <property type="evidence" value="ECO:0007669"/>
    <property type="project" value="InterPro"/>
</dbReference>
<gene>
    <name evidence="3" type="ORF">PENTCL1PPCAC_11848</name>
</gene>
<dbReference type="GO" id="GO:0033565">
    <property type="term" value="C:ESCRT-0 complex"/>
    <property type="evidence" value="ECO:0007669"/>
    <property type="project" value="TreeGrafter"/>
</dbReference>